<keyword evidence="9" id="KW-1185">Reference proteome</keyword>
<keyword evidence="5 6" id="KW-0472">Membrane</keyword>
<dbReference type="EMBL" id="JBBPBK010000005">
    <property type="protein sequence ID" value="KAK9284210.1"/>
    <property type="molecule type" value="Genomic_DNA"/>
</dbReference>
<feature type="transmembrane region" description="Helical" evidence="6">
    <location>
        <begin position="343"/>
        <end position="367"/>
    </location>
</feature>
<feature type="transmembrane region" description="Helical" evidence="6">
    <location>
        <begin position="448"/>
        <end position="468"/>
    </location>
</feature>
<feature type="transmembrane region" description="Helical" evidence="6">
    <location>
        <begin position="194"/>
        <end position="213"/>
    </location>
</feature>
<evidence type="ECO:0000256" key="6">
    <source>
        <dbReference type="RuleBase" id="RU004914"/>
    </source>
</evidence>
<feature type="transmembrane region" description="Helical" evidence="6">
    <location>
        <begin position="219"/>
        <end position="245"/>
    </location>
</feature>
<dbReference type="InterPro" id="IPR045069">
    <property type="entry name" value="MATE_euk"/>
</dbReference>
<dbReference type="Pfam" id="PF01554">
    <property type="entry name" value="MatE"/>
    <property type="match status" value="2"/>
</dbReference>
<feature type="transmembrane region" description="Helical" evidence="6">
    <location>
        <begin position="54"/>
        <end position="72"/>
    </location>
</feature>
<dbReference type="PANTHER" id="PTHR11206">
    <property type="entry name" value="MULTIDRUG RESISTANCE PROTEIN"/>
    <property type="match status" value="1"/>
</dbReference>
<feature type="transmembrane region" description="Helical" evidence="6">
    <location>
        <begin position="161"/>
        <end position="182"/>
    </location>
</feature>
<evidence type="ECO:0000256" key="5">
    <source>
        <dbReference type="ARBA" id="ARBA00023136"/>
    </source>
</evidence>
<evidence type="ECO:0000256" key="1">
    <source>
        <dbReference type="ARBA" id="ARBA00004141"/>
    </source>
</evidence>
<gene>
    <name evidence="8" type="ORF">L1049_023379</name>
</gene>
<dbReference type="GO" id="GO:0042910">
    <property type="term" value="F:xenobiotic transmembrane transporter activity"/>
    <property type="evidence" value="ECO:0007669"/>
    <property type="project" value="InterPro"/>
</dbReference>
<dbReference type="GO" id="GO:0016020">
    <property type="term" value="C:membrane"/>
    <property type="evidence" value="ECO:0007669"/>
    <property type="project" value="UniProtKB-SubCell"/>
</dbReference>
<comment type="similarity">
    <text evidence="2 6">Belongs to the multi antimicrobial extrusion (MATE) (TC 2.A.66.1) family.</text>
</comment>
<sequence>MASNCPVEESNTPLLENSPSTILPRDQVDHQDQDLVLRFWIESKKLWQIVGPSIFSRLTSYSMIVITQAFAGHLGDLELAAISIAYNVILGFDFGLLLGMASALETLCGQAFGAKKYYMLGVYMQRSWIVLLMCCVLVLPLFLFASSALKFMGQPSNVAELTGVVAIWIIPLHFSFAFVFPLQRFLQSQVKTAVLAWVSFVALVVHVIVNWLFVYGLKLGVVGTAITLSFSWWVLAFGLLGYTVCGRCPLTWTGFSIEAFFGLWEFIKLSATSGLMLCLENWYYRVLILISGNLRNAEIVLDAMSICMTIIGWEMMIPLAFFAGAGVRVANELGAGNGKGAKFATMVSVVTSLVIGIFFWFIIMIFNYKIALIFSSSEPVLKVVDKLTVLLAFTILLNSVQPVLSGVAVGSGWQSYVAYINLACYYLIGVPLGYLFGWGFQQGVMGVWAGMIFAGTGIQTLILAIITIRCDWEKEAERASAHVKKWAGTN</sequence>
<evidence type="ECO:0000256" key="4">
    <source>
        <dbReference type="ARBA" id="ARBA00022989"/>
    </source>
</evidence>
<dbReference type="GO" id="GO:1990961">
    <property type="term" value="P:xenobiotic detoxification by transmembrane export across the plasma membrane"/>
    <property type="evidence" value="ECO:0007669"/>
    <property type="project" value="InterPro"/>
</dbReference>
<evidence type="ECO:0000256" key="3">
    <source>
        <dbReference type="ARBA" id="ARBA00022692"/>
    </source>
</evidence>
<evidence type="ECO:0000256" key="7">
    <source>
        <dbReference type="SAM" id="MobiDB-lite"/>
    </source>
</evidence>
<feature type="transmembrane region" description="Helical" evidence="6">
    <location>
        <begin position="416"/>
        <end position="436"/>
    </location>
</feature>
<feature type="transmembrane region" description="Helical" evidence="6">
    <location>
        <begin position="303"/>
        <end position="322"/>
    </location>
</feature>
<feature type="transmembrane region" description="Helical" evidence="6">
    <location>
        <begin position="387"/>
        <end position="409"/>
    </location>
</feature>
<dbReference type="Proteomes" id="UP001415857">
    <property type="component" value="Unassembled WGS sequence"/>
</dbReference>
<keyword evidence="4 6" id="KW-1133">Transmembrane helix</keyword>
<proteinExistence type="inferred from homology"/>
<dbReference type="InterPro" id="IPR002528">
    <property type="entry name" value="MATE_fam"/>
</dbReference>
<evidence type="ECO:0000313" key="9">
    <source>
        <dbReference type="Proteomes" id="UP001415857"/>
    </source>
</evidence>
<comment type="caution">
    <text evidence="8">The sequence shown here is derived from an EMBL/GenBank/DDBJ whole genome shotgun (WGS) entry which is preliminary data.</text>
</comment>
<evidence type="ECO:0000313" key="8">
    <source>
        <dbReference type="EMBL" id="KAK9284210.1"/>
    </source>
</evidence>
<keyword evidence="3 6" id="KW-0812">Transmembrane</keyword>
<feature type="region of interest" description="Disordered" evidence="7">
    <location>
        <begin position="1"/>
        <end position="20"/>
    </location>
</feature>
<dbReference type="GO" id="GO:0015297">
    <property type="term" value="F:antiporter activity"/>
    <property type="evidence" value="ECO:0007669"/>
    <property type="project" value="InterPro"/>
</dbReference>
<feature type="transmembrane region" description="Helical" evidence="6">
    <location>
        <begin position="128"/>
        <end position="149"/>
    </location>
</feature>
<feature type="transmembrane region" description="Helical" evidence="6">
    <location>
        <begin position="84"/>
        <end position="107"/>
    </location>
</feature>
<protein>
    <recommendedName>
        <fullName evidence="6">Protein DETOXIFICATION</fullName>
    </recommendedName>
    <alternativeName>
        <fullName evidence="6">Multidrug and toxic compound extrusion protein</fullName>
    </alternativeName>
</protein>
<dbReference type="CDD" id="cd13132">
    <property type="entry name" value="MATE_eukaryotic"/>
    <property type="match status" value="1"/>
</dbReference>
<name>A0AAP0RZX6_LIQFO</name>
<comment type="subcellular location">
    <subcellularLocation>
        <location evidence="1">Membrane</location>
        <topology evidence="1">Multi-pass membrane protein</topology>
    </subcellularLocation>
</comment>
<dbReference type="NCBIfam" id="TIGR00797">
    <property type="entry name" value="matE"/>
    <property type="match status" value="1"/>
</dbReference>
<evidence type="ECO:0000256" key="2">
    <source>
        <dbReference type="ARBA" id="ARBA00010199"/>
    </source>
</evidence>
<reference evidence="8 9" key="1">
    <citation type="journal article" date="2024" name="Plant J.">
        <title>Genome sequences and population genomics reveal climatic adaptation and genomic divergence between two closely related sweetgum species.</title>
        <authorList>
            <person name="Xu W.Q."/>
            <person name="Ren C.Q."/>
            <person name="Zhang X.Y."/>
            <person name="Comes H.P."/>
            <person name="Liu X.H."/>
            <person name="Li Y.G."/>
            <person name="Kettle C.J."/>
            <person name="Jalonen R."/>
            <person name="Gaisberger H."/>
            <person name="Ma Y.Z."/>
            <person name="Qiu Y.X."/>
        </authorList>
    </citation>
    <scope>NUCLEOTIDE SEQUENCE [LARGE SCALE GENOMIC DNA]</scope>
    <source>
        <strain evidence="8">Hangzhou</strain>
    </source>
</reference>
<organism evidence="8 9">
    <name type="scientific">Liquidambar formosana</name>
    <name type="common">Formosan gum</name>
    <dbReference type="NCBI Taxonomy" id="63359"/>
    <lineage>
        <taxon>Eukaryota</taxon>
        <taxon>Viridiplantae</taxon>
        <taxon>Streptophyta</taxon>
        <taxon>Embryophyta</taxon>
        <taxon>Tracheophyta</taxon>
        <taxon>Spermatophyta</taxon>
        <taxon>Magnoliopsida</taxon>
        <taxon>eudicotyledons</taxon>
        <taxon>Gunneridae</taxon>
        <taxon>Pentapetalae</taxon>
        <taxon>Saxifragales</taxon>
        <taxon>Altingiaceae</taxon>
        <taxon>Liquidambar</taxon>
    </lineage>
</organism>
<dbReference type="AlphaFoldDB" id="A0AAP0RZX6"/>
<accession>A0AAP0RZX6</accession>